<dbReference type="EMBL" id="FLQU01001685">
    <property type="protein sequence ID" value="SBS94004.1"/>
    <property type="molecule type" value="Genomic_DNA"/>
</dbReference>
<evidence type="ECO:0000313" key="3">
    <source>
        <dbReference type="EMBL" id="SBS99054.1"/>
    </source>
</evidence>
<protein>
    <submittedName>
        <fullName evidence="3">Uncharacterized protein</fullName>
    </submittedName>
</protein>
<evidence type="ECO:0000313" key="4">
    <source>
        <dbReference type="Proteomes" id="UP000078546"/>
    </source>
</evidence>
<gene>
    <name evidence="3" type="ORF">POVCU1_050470</name>
    <name evidence="2" type="ORF">POVCU2_0085360</name>
</gene>
<dbReference type="AlphaFoldDB" id="A0A1A8X4F2"/>
<sequence>MTWFKHSVHAALSVHEKITMTEALNTTHNAADATKQMRTLIIGDANSIKPNQNDETGVVSLMKKISTTAIESVIHAKNLSSLAGEALMRTYPFLAQIHCVLFTREIKCSNICASLRNIPSYRKDKLRHVSILKHVEEMERTYHENITMVGLQIQDSEIDETKMKGVSVQGGMEKKVHEEEKEGKNLEEEKEKQEENTQEKELQNNNNNNNKSNRINNNKNKRKTLSCDTLQPEGKHEMNDMCVIGYQPVPK</sequence>
<reference evidence="4 5" key="1">
    <citation type="submission" date="2016-05" db="EMBL/GenBank/DDBJ databases">
        <authorList>
            <person name="Naeem Raeece"/>
        </authorList>
    </citation>
    <scope>NUCLEOTIDE SEQUENCE [LARGE SCALE GENOMIC DNA]</scope>
</reference>
<evidence type="ECO:0000313" key="2">
    <source>
        <dbReference type="EMBL" id="SBS94004.1"/>
    </source>
</evidence>
<name>A0A1A8X4F2_PLAOA</name>
<proteinExistence type="predicted"/>
<feature type="region of interest" description="Disordered" evidence="1">
    <location>
        <begin position="164"/>
        <end position="238"/>
    </location>
</feature>
<feature type="compositionally biased region" description="Low complexity" evidence="1">
    <location>
        <begin position="203"/>
        <end position="218"/>
    </location>
</feature>
<dbReference type="Proteomes" id="UP000078546">
    <property type="component" value="Unassembled WGS sequence"/>
</dbReference>
<reference evidence="3" key="2">
    <citation type="submission" date="2016-05" db="EMBL/GenBank/DDBJ databases">
        <authorList>
            <person name="Lavstsen T."/>
            <person name="Jespersen J.S."/>
        </authorList>
    </citation>
    <scope>NUCLEOTIDE SEQUENCE [LARGE SCALE GENOMIC DNA]</scope>
</reference>
<accession>A0A1A8X4F2</accession>
<evidence type="ECO:0000256" key="1">
    <source>
        <dbReference type="SAM" id="MobiDB-lite"/>
    </source>
</evidence>
<dbReference type="EMBL" id="FLQV01001114">
    <property type="protein sequence ID" value="SBS99054.1"/>
    <property type="molecule type" value="Genomic_DNA"/>
</dbReference>
<dbReference type="Proteomes" id="UP000078560">
    <property type="component" value="Unassembled WGS sequence"/>
</dbReference>
<organism evidence="3 4">
    <name type="scientific">Plasmodium ovale curtisi</name>
    <dbReference type="NCBI Taxonomy" id="864141"/>
    <lineage>
        <taxon>Eukaryota</taxon>
        <taxon>Sar</taxon>
        <taxon>Alveolata</taxon>
        <taxon>Apicomplexa</taxon>
        <taxon>Aconoidasida</taxon>
        <taxon>Haemosporida</taxon>
        <taxon>Plasmodiidae</taxon>
        <taxon>Plasmodium</taxon>
        <taxon>Plasmodium (Plasmodium)</taxon>
    </lineage>
</organism>
<feature type="compositionally biased region" description="Basic and acidic residues" evidence="1">
    <location>
        <begin position="172"/>
        <end position="202"/>
    </location>
</feature>
<evidence type="ECO:0000313" key="5">
    <source>
        <dbReference type="Proteomes" id="UP000078560"/>
    </source>
</evidence>